<dbReference type="AlphaFoldDB" id="A0A2R6S6R1"/>
<name>A0A2R6S6R1_9APHY</name>
<evidence type="ECO:0000313" key="1">
    <source>
        <dbReference type="EMBL" id="PSS37933.1"/>
    </source>
</evidence>
<protein>
    <submittedName>
        <fullName evidence="1">Uncharacterized protein</fullName>
    </submittedName>
</protein>
<dbReference type="Proteomes" id="UP000186601">
    <property type="component" value="Unassembled WGS sequence"/>
</dbReference>
<evidence type="ECO:0000313" key="2">
    <source>
        <dbReference type="Proteomes" id="UP000186601"/>
    </source>
</evidence>
<gene>
    <name evidence="1" type="ORF">PHLCEN_2v225</name>
</gene>
<proteinExistence type="predicted"/>
<sequence length="53" mass="5700">MSSSELGTEGTTVNQVTSMTSVHIKAVTTTEQFTDANWAVRSGTPKVLDQEEV</sequence>
<keyword evidence="2" id="KW-1185">Reference proteome</keyword>
<accession>A0A2R6S6R1</accession>
<comment type="caution">
    <text evidence="1">The sequence shown here is derived from an EMBL/GenBank/DDBJ whole genome shotgun (WGS) entry which is preliminary data.</text>
</comment>
<reference evidence="1 2" key="1">
    <citation type="submission" date="2018-02" db="EMBL/GenBank/DDBJ databases">
        <title>Genome sequence of the basidiomycete white-rot fungus Phlebia centrifuga.</title>
        <authorList>
            <person name="Granchi Z."/>
            <person name="Peng M."/>
            <person name="de Vries R.P."/>
            <person name="Hilden K."/>
            <person name="Makela M.R."/>
            <person name="Grigoriev I."/>
            <person name="Riley R."/>
        </authorList>
    </citation>
    <scope>NUCLEOTIDE SEQUENCE [LARGE SCALE GENOMIC DNA]</scope>
    <source>
        <strain evidence="1 2">FBCC195</strain>
    </source>
</reference>
<organism evidence="1 2">
    <name type="scientific">Hermanssonia centrifuga</name>
    <dbReference type="NCBI Taxonomy" id="98765"/>
    <lineage>
        <taxon>Eukaryota</taxon>
        <taxon>Fungi</taxon>
        <taxon>Dikarya</taxon>
        <taxon>Basidiomycota</taxon>
        <taxon>Agaricomycotina</taxon>
        <taxon>Agaricomycetes</taxon>
        <taxon>Polyporales</taxon>
        <taxon>Meruliaceae</taxon>
        <taxon>Hermanssonia</taxon>
    </lineage>
</organism>
<dbReference type="EMBL" id="MLYV02000017">
    <property type="protein sequence ID" value="PSS37933.1"/>
    <property type="molecule type" value="Genomic_DNA"/>
</dbReference>